<dbReference type="RefSeq" id="WP_193782290.1">
    <property type="nucleotide sequence ID" value="NZ_JADDOJ010000131.1"/>
</dbReference>
<accession>A0ABR9SK49</accession>
<evidence type="ECO:0000256" key="1">
    <source>
        <dbReference type="SAM" id="SignalP"/>
    </source>
</evidence>
<keyword evidence="4" id="KW-1185">Reference proteome</keyword>
<dbReference type="SUPFAM" id="SSF51126">
    <property type="entry name" value="Pectin lyase-like"/>
    <property type="match status" value="1"/>
</dbReference>
<comment type="caution">
    <text evidence="3">The sequence shown here is derived from an EMBL/GenBank/DDBJ whole genome shotgun (WGS) entry which is preliminary data.</text>
</comment>
<sequence length="780" mass="77684">MNASTSRLPRRARLLPLAGAVAALFAGPAAAQTAPALPVLANTGQPVNVQVRTAPGQMIVTTTQSRTVIPWASFNVAAGNSVSFKQPDASSAVLNRVITPGTPSTIDGAIDSNGKVYLLNPAGISFGVNSAVSVGALVASTLDMADSDFLNGVDRFRGAPGNGAVVHQGEIVTDTGGSVVLLGSSVTSTGAIRTSGGDVVLAASSADTLLGLANQHLTIDVGNTPAGAVRLGGTLDTSAALGDAGKVTVLASRVELGADLAILSDRQDPAGKRVQVEVRNSTLNVAAQDGTLSGTDASRLLQMADLKLAGTSASDLVVGDAIAWPAPQGASHALTLSSGGNLLVRNRIDATANGAAGSVALEIGQAQPAAGNTATDDFGLSATGFAGRIDLPSGTSFSTRLGSDGSTQVFTVINTPAQLRAAPATNTALGADITWPAAPGASFNPLVKRSGQYDGLGHSVWGLNVVDTGLSPTGMFSQLANSEVRNLALRQPTVQCTVYCGVLAGSTSRAGIRSVWVDGATVNAVTGSYFDGYYDNPVAVQYVGGIVGILGGSSITGSIVSSLTLTAPDNARDLGGVAGFTIGSWELRFGSPNVFFPTTIADTLADRVRIRTGNDMQFLGGLVGENRDATLSRVSASNVSIDTLSTTVSGSGMNAIGGLVGANGGTIDKASGAYVALTVGRNTSGVGGMVGSNGGLVTDSRVDAVVLNIGPMDAGAGVPSAIGGFAGMGGSNLYTGTPGSISGSAATNIRMNSSAGLVGVGGFIGVSTDNHAISRSTVND</sequence>
<keyword evidence="1" id="KW-0732">Signal</keyword>
<evidence type="ECO:0000259" key="2">
    <source>
        <dbReference type="SMART" id="SM00912"/>
    </source>
</evidence>
<gene>
    <name evidence="3" type="ORF">IM725_19410</name>
</gene>
<dbReference type="EMBL" id="JADDOJ010000131">
    <property type="protein sequence ID" value="MBE7942743.1"/>
    <property type="molecule type" value="Genomic_DNA"/>
</dbReference>
<dbReference type="NCBIfam" id="TIGR01901">
    <property type="entry name" value="adhes_NPXG"/>
    <property type="match status" value="1"/>
</dbReference>
<dbReference type="PANTHER" id="PTHR12338">
    <property type="entry name" value="AUTOTRANSPORTER"/>
    <property type="match status" value="1"/>
</dbReference>
<dbReference type="PANTHER" id="PTHR12338:SF5">
    <property type="entry name" value="ANTIGEN 43-RELATED"/>
    <property type="match status" value="1"/>
</dbReference>
<dbReference type="InterPro" id="IPR011050">
    <property type="entry name" value="Pectin_lyase_fold/virulence"/>
</dbReference>
<dbReference type="Gene3D" id="2.160.20.110">
    <property type="match status" value="1"/>
</dbReference>
<dbReference type="InterPro" id="IPR012334">
    <property type="entry name" value="Pectin_lyas_fold"/>
</dbReference>
<dbReference type="Gene3D" id="2.160.20.10">
    <property type="entry name" value="Single-stranded right-handed beta-helix, Pectin lyase-like"/>
    <property type="match status" value="1"/>
</dbReference>
<dbReference type="InterPro" id="IPR008638">
    <property type="entry name" value="FhaB/CdiA-like_TPS"/>
</dbReference>
<dbReference type="Pfam" id="PF05860">
    <property type="entry name" value="TPS"/>
    <property type="match status" value="1"/>
</dbReference>
<dbReference type="InterPro" id="IPR050909">
    <property type="entry name" value="Bact_Autotransporter_VF"/>
</dbReference>
<dbReference type="SMART" id="SM00912">
    <property type="entry name" value="Haemagg_act"/>
    <property type="match status" value="1"/>
</dbReference>
<dbReference type="Proteomes" id="UP000715965">
    <property type="component" value="Unassembled WGS sequence"/>
</dbReference>
<name>A0ABR9SK49_9BURK</name>
<evidence type="ECO:0000313" key="3">
    <source>
        <dbReference type="EMBL" id="MBE7942743.1"/>
    </source>
</evidence>
<evidence type="ECO:0000313" key="4">
    <source>
        <dbReference type="Proteomes" id="UP000715965"/>
    </source>
</evidence>
<proteinExistence type="predicted"/>
<feature type="signal peptide" evidence="1">
    <location>
        <begin position="1"/>
        <end position="31"/>
    </location>
</feature>
<dbReference type="PROSITE" id="PS51318">
    <property type="entry name" value="TAT"/>
    <property type="match status" value="1"/>
</dbReference>
<dbReference type="InterPro" id="IPR006311">
    <property type="entry name" value="TAT_signal"/>
</dbReference>
<protein>
    <submittedName>
        <fullName evidence="3">Filamentous hemagglutinin N-terminal domain-containing protein</fullName>
    </submittedName>
</protein>
<feature type="domain" description="Filamentous haemagglutinin FhaB/tRNA nuclease CdiA-like TPS" evidence="2">
    <location>
        <begin position="34"/>
        <end position="148"/>
    </location>
</feature>
<reference evidence="3 4" key="1">
    <citation type="submission" date="2020-10" db="EMBL/GenBank/DDBJ databases">
        <title>Draft genome of Ramlibacter aquaticus LMG 30558.</title>
        <authorList>
            <person name="Props R."/>
        </authorList>
    </citation>
    <scope>NUCLEOTIDE SEQUENCE [LARGE SCALE GENOMIC DNA]</scope>
    <source>
        <strain evidence="3 4">LMG 30558</strain>
    </source>
</reference>
<feature type="non-terminal residue" evidence="3">
    <location>
        <position position="780"/>
    </location>
</feature>
<feature type="chain" id="PRO_5045636812" evidence="1">
    <location>
        <begin position="32"/>
        <end position="780"/>
    </location>
</feature>
<organism evidence="3 4">
    <name type="scientific">Ramlibacter aquaticus</name>
    <dbReference type="NCBI Taxonomy" id="2780094"/>
    <lineage>
        <taxon>Bacteria</taxon>
        <taxon>Pseudomonadati</taxon>
        <taxon>Pseudomonadota</taxon>
        <taxon>Betaproteobacteria</taxon>
        <taxon>Burkholderiales</taxon>
        <taxon>Comamonadaceae</taxon>
        <taxon>Ramlibacter</taxon>
    </lineage>
</organism>